<organism evidence="2 3">
    <name type="scientific">Caenorhabditis nigoni</name>
    <dbReference type="NCBI Taxonomy" id="1611254"/>
    <lineage>
        <taxon>Eukaryota</taxon>
        <taxon>Metazoa</taxon>
        <taxon>Ecdysozoa</taxon>
        <taxon>Nematoda</taxon>
        <taxon>Chromadorea</taxon>
        <taxon>Rhabditida</taxon>
        <taxon>Rhabditina</taxon>
        <taxon>Rhabditomorpha</taxon>
        <taxon>Rhabditoidea</taxon>
        <taxon>Rhabditidae</taxon>
        <taxon>Peloderinae</taxon>
        <taxon>Caenorhabditis</taxon>
    </lineage>
</organism>
<name>A0A2G5UN27_9PELO</name>
<feature type="chain" id="PRO_5013774698" evidence="1">
    <location>
        <begin position="24"/>
        <end position="83"/>
    </location>
</feature>
<evidence type="ECO:0000256" key="1">
    <source>
        <dbReference type="SAM" id="SignalP"/>
    </source>
</evidence>
<evidence type="ECO:0000313" key="2">
    <source>
        <dbReference type="EMBL" id="PIC40656.1"/>
    </source>
</evidence>
<keyword evidence="3" id="KW-1185">Reference proteome</keyword>
<protein>
    <submittedName>
        <fullName evidence="2">Uncharacterized protein</fullName>
    </submittedName>
</protein>
<feature type="signal peptide" evidence="1">
    <location>
        <begin position="1"/>
        <end position="23"/>
    </location>
</feature>
<dbReference type="EMBL" id="PDUG01000003">
    <property type="protein sequence ID" value="PIC40656.1"/>
    <property type="molecule type" value="Genomic_DNA"/>
</dbReference>
<sequence>MLFSPSAIMFLISHLLRFQMILSNRQHPLLQHLIPSFHSLFHQSSIFKDETTGLSFKISIRISVKLNFMSGTFPLCINDLFVF</sequence>
<keyword evidence="1" id="KW-0732">Signal</keyword>
<dbReference type="AlphaFoldDB" id="A0A2G5UN27"/>
<accession>A0A2G5UN27</accession>
<proteinExistence type="predicted"/>
<evidence type="ECO:0000313" key="3">
    <source>
        <dbReference type="Proteomes" id="UP000230233"/>
    </source>
</evidence>
<comment type="caution">
    <text evidence="2">The sequence shown here is derived from an EMBL/GenBank/DDBJ whole genome shotgun (WGS) entry which is preliminary data.</text>
</comment>
<dbReference type="Proteomes" id="UP000230233">
    <property type="component" value="Chromosome III"/>
</dbReference>
<gene>
    <name evidence="2" type="primary">Cnig_chr_III.g11929</name>
    <name evidence="2" type="ORF">B9Z55_011929</name>
</gene>
<reference evidence="3" key="1">
    <citation type="submission" date="2017-10" db="EMBL/GenBank/DDBJ databases">
        <title>Rapid genome shrinkage in a self-fertile nematode reveals novel sperm competition proteins.</title>
        <authorList>
            <person name="Yin D."/>
            <person name="Schwarz E.M."/>
            <person name="Thomas C.G."/>
            <person name="Felde R.L."/>
            <person name="Korf I.F."/>
            <person name="Cutter A.D."/>
            <person name="Schartner C.M."/>
            <person name="Ralston E.J."/>
            <person name="Meyer B.J."/>
            <person name="Haag E.S."/>
        </authorList>
    </citation>
    <scope>NUCLEOTIDE SEQUENCE [LARGE SCALE GENOMIC DNA]</scope>
    <source>
        <strain evidence="3">JU1422</strain>
    </source>
</reference>